<evidence type="ECO:0000313" key="6">
    <source>
        <dbReference type="EMBL" id="KAF5310034.1"/>
    </source>
</evidence>
<keyword evidence="7" id="KW-1185">Reference proteome</keyword>
<keyword evidence="3" id="KW-0862">Zinc</keyword>
<reference evidence="6 7" key="1">
    <citation type="journal article" date="2020" name="ISME J.">
        <title>Uncovering the hidden diversity of litter-decomposition mechanisms in mushroom-forming fungi.</title>
        <authorList>
            <person name="Floudas D."/>
            <person name="Bentzer J."/>
            <person name="Ahren D."/>
            <person name="Johansson T."/>
            <person name="Persson P."/>
            <person name="Tunlid A."/>
        </authorList>
    </citation>
    <scope>NUCLEOTIDE SEQUENCE [LARGE SCALE GENOMIC DNA]</scope>
    <source>
        <strain evidence="6 7">CBS 101986</strain>
    </source>
</reference>
<keyword evidence="2" id="KW-0863">Zinc-finger</keyword>
<evidence type="ECO:0000259" key="5">
    <source>
        <dbReference type="Pfam" id="PF00569"/>
    </source>
</evidence>
<feature type="region of interest" description="Disordered" evidence="4">
    <location>
        <begin position="215"/>
        <end position="280"/>
    </location>
</feature>
<feature type="compositionally biased region" description="Polar residues" evidence="4">
    <location>
        <begin position="262"/>
        <end position="280"/>
    </location>
</feature>
<gene>
    <name evidence="6" type="ORF">D9619_010141</name>
</gene>
<dbReference type="SUPFAM" id="SSF57850">
    <property type="entry name" value="RING/U-box"/>
    <property type="match status" value="1"/>
</dbReference>
<dbReference type="OrthoDB" id="7873042at2759"/>
<dbReference type="AlphaFoldDB" id="A0A8H5ERU8"/>
<dbReference type="Pfam" id="PF00569">
    <property type="entry name" value="ZZ"/>
    <property type="match status" value="1"/>
</dbReference>
<accession>A0A8H5ERU8</accession>
<organism evidence="6 7">
    <name type="scientific">Psilocybe cf. subviscida</name>
    <dbReference type="NCBI Taxonomy" id="2480587"/>
    <lineage>
        <taxon>Eukaryota</taxon>
        <taxon>Fungi</taxon>
        <taxon>Dikarya</taxon>
        <taxon>Basidiomycota</taxon>
        <taxon>Agaricomycotina</taxon>
        <taxon>Agaricomycetes</taxon>
        <taxon>Agaricomycetidae</taxon>
        <taxon>Agaricales</taxon>
        <taxon>Agaricineae</taxon>
        <taxon>Strophariaceae</taxon>
        <taxon>Psilocybe</taxon>
    </lineage>
</organism>
<comment type="caution">
    <text evidence="6">The sequence shown here is derived from an EMBL/GenBank/DDBJ whole genome shotgun (WGS) entry which is preliminary data.</text>
</comment>
<dbReference type="Proteomes" id="UP000567179">
    <property type="component" value="Unassembled WGS sequence"/>
</dbReference>
<sequence>MPVPPQEFTCASCTSSIHVYDPRVRCLVCKDNYDMCATCVLGERFKEPHLGTHAVMVLKQSGCRAGGGGRGGSSGDGRVPTILGTTAICYYAPQPPPTLPVVSAERANNSVLVSRVEQLDLSLAPESESVSEGNMSTGRDEIRHNYIVTPPSAHPMAVATSERQQLHDAVTRIFAEDQTAPAMQNADSPSPHSFSQQVPQTLPVNIAMPICQNISQISSPHPNSPLKIPNRLSGPPPVPPRRPTAARTTSSNSPFPVPCATPTLQQNGYQEPSATGSTGWQPFFRADMSPSPSFITLMDDVFTYLDPQNHGNLEPDIFSRFLDDLGFATHENTWKMSLNATYGLSAKSMADKQLKAVFDLYSIDHVLLKRIQPPHQDPTAVTGHYKRILGSAFNPSMLQSPSRAYSTIEGPMPAITRKGFVDFMAHNAKCSPSGEWGKWSRLLRNYNLARYAGWGDIPRDCFLEYPDPVTLERGYELIKVGERQGQQQLAASLAASRIAAQGRRNAIELISNGSLPVCHYISSNKATYFTHDFINASCQEQPLYTSLVTVLHVPPVHTQASIWYTTRRYIERTKYNIPGTQADMEYNYFNSVFVLRLFQDSFYLCVDCGPI</sequence>
<evidence type="ECO:0000313" key="7">
    <source>
        <dbReference type="Proteomes" id="UP000567179"/>
    </source>
</evidence>
<dbReference type="EMBL" id="JAACJJ010000058">
    <property type="protein sequence ID" value="KAF5310034.1"/>
    <property type="molecule type" value="Genomic_DNA"/>
</dbReference>
<keyword evidence="1" id="KW-0479">Metal-binding</keyword>
<dbReference type="Gene3D" id="3.30.60.90">
    <property type="match status" value="1"/>
</dbReference>
<dbReference type="InterPro" id="IPR000433">
    <property type="entry name" value="Znf_ZZ"/>
</dbReference>
<evidence type="ECO:0000256" key="1">
    <source>
        <dbReference type="ARBA" id="ARBA00022723"/>
    </source>
</evidence>
<proteinExistence type="predicted"/>
<feature type="compositionally biased region" description="Low complexity" evidence="4">
    <location>
        <begin position="243"/>
        <end position="254"/>
    </location>
</feature>
<evidence type="ECO:0000256" key="2">
    <source>
        <dbReference type="ARBA" id="ARBA00022771"/>
    </source>
</evidence>
<evidence type="ECO:0000256" key="4">
    <source>
        <dbReference type="SAM" id="MobiDB-lite"/>
    </source>
</evidence>
<feature type="domain" description="ZZ-type" evidence="5">
    <location>
        <begin position="7"/>
        <end position="49"/>
    </location>
</feature>
<evidence type="ECO:0000256" key="3">
    <source>
        <dbReference type="ARBA" id="ARBA00022833"/>
    </source>
</evidence>
<dbReference type="GO" id="GO:0008270">
    <property type="term" value="F:zinc ion binding"/>
    <property type="evidence" value="ECO:0007669"/>
    <property type="project" value="UniProtKB-KW"/>
</dbReference>
<dbReference type="InterPro" id="IPR043145">
    <property type="entry name" value="Znf_ZZ_sf"/>
</dbReference>
<protein>
    <recommendedName>
        <fullName evidence="5">ZZ-type domain-containing protein</fullName>
    </recommendedName>
</protein>
<name>A0A8H5ERU8_9AGAR</name>